<dbReference type="InterPro" id="IPR011009">
    <property type="entry name" value="Kinase-like_dom_sf"/>
</dbReference>
<evidence type="ECO:0000256" key="6">
    <source>
        <dbReference type="ARBA" id="ARBA00022777"/>
    </source>
</evidence>
<dbReference type="InterPro" id="IPR051131">
    <property type="entry name" value="NEK_Ser/Thr_kinase_NIMA"/>
</dbReference>
<dbReference type="InterPro" id="IPR017441">
    <property type="entry name" value="Protein_kinase_ATP_BS"/>
</dbReference>
<evidence type="ECO:0000256" key="2">
    <source>
        <dbReference type="ARBA" id="ARBA00012513"/>
    </source>
</evidence>
<dbReference type="SMART" id="SM00220">
    <property type="entry name" value="S_TKc"/>
    <property type="match status" value="1"/>
</dbReference>
<keyword evidence="7 10" id="KW-0067">ATP-binding</keyword>
<organism evidence="14">
    <name type="scientific">Alexandrium monilatum</name>
    <dbReference type="NCBI Taxonomy" id="311494"/>
    <lineage>
        <taxon>Eukaryota</taxon>
        <taxon>Sar</taxon>
        <taxon>Alveolata</taxon>
        <taxon>Dinophyceae</taxon>
        <taxon>Gonyaulacales</taxon>
        <taxon>Pyrocystaceae</taxon>
        <taxon>Alexandrium</taxon>
    </lineage>
</organism>
<keyword evidence="6" id="KW-0418">Kinase</keyword>
<dbReference type="InterPro" id="IPR008271">
    <property type="entry name" value="Ser/Thr_kinase_AS"/>
</dbReference>
<evidence type="ECO:0000256" key="9">
    <source>
        <dbReference type="ARBA" id="ARBA00048679"/>
    </source>
</evidence>
<evidence type="ECO:0000256" key="11">
    <source>
        <dbReference type="RuleBase" id="RU000304"/>
    </source>
</evidence>
<evidence type="ECO:0000256" key="12">
    <source>
        <dbReference type="SAM" id="MobiDB-lite"/>
    </source>
</evidence>
<dbReference type="CDD" id="cd08215">
    <property type="entry name" value="STKc_Nek"/>
    <property type="match status" value="1"/>
</dbReference>
<dbReference type="Gene3D" id="3.30.200.20">
    <property type="entry name" value="Phosphorylase Kinase, domain 1"/>
    <property type="match status" value="1"/>
</dbReference>
<evidence type="ECO:0000256" key="7">
    <source>
        <dbReference type="ARBA" id="ARBA00022840"/>
    </source>
</evidence>
<dbReference type="SUPFAM" id="SSF56112">
    <property type="entry name" value="Protein kinase-like (PK-like)"/>
    <property type="match status" value="1"/>
</dbReference>
<keyword evidence="3 11" id="KW-0723">Serine/threonine-protein kinase</keyword>
<gene>
    <name evidence="14" type="ORF">AMON00008_LOCUS51403</name>
</gene>
<comment type="similarity">
    <text evidence="1">Belongs to the protein kinase superfamily. NEK Ser/Thr protein kinase family. NIMA subfamily.</text>
</comment>
<evidence type="ECO:0000256" key="4">
    <source>
        <dbReference type="ARBA" id="ARBA00022679"/>
    </source>
</evidence>
<evidence type="ECO:0000256" key="10">
    <source>
        <dbReference type="PROSITE-ProRule" id="PRU10141"/>
    </source>
</evidence>
<comment type="catalytic activity">
    <reaction evidence="8">
        <text>L-threonyl-[protein] + ATP = O-phospho-L-threonyl-[protein] + ADP + H(+)</text>
        <dbReference type="Rhea" id="RHEA:46608"/>
        <dbReference type="Rhea" id="RHEA-COMP:11060"/>
        <dbReference type="Rhea" id="RHEA-COMP:11605"/>
        <dbReference type="ChEBI" id="CHEBI:15378"/>
        <dbReference type="ChEBI" id="CHEBI:30013"/>
        <dbReference type="ChEBI" id="CHEBI:30616"/>
        <dbReference type="ChEBI" id="CHEBI:61977"/>
        <dbReference type="ChEBI" id="CHEBI:456216"/>
        <dbReference type="EC" id="2.7.11.1"/>
    </reaction>
</comment>
<evidence type="ECO:0000256" key="5">
    <source>
        <dbReference type="ARBA" id="ARBA00022741"/>
    </source>
</evidence>
<evidence type="ECO:0000259" key="13">
    <source>
        <dbReference type="PROSITE" id="PS50011"/>
    </source>
</evidence>
<dbReference type="PROSITE" id="PS50011">
    <property type="entry name" value="PROTEIN_KINASE_DOM"/>
    <property type="match status" value="1"/>
</dbReference>
<dbReference type="PROSITE" id="PS00108">
    <property type="entry name" value="PROTEIN_KINASE_ST"/>
    <property type="match status" value="1"/>
</dbReference>
<keyword evidence="5 10" id="KW-0547">Nucleotide-binding</keyword>
<evidence type="ECO:0000256" key="1">
    <source>
        <dbReference type="ARBA" id="ARBA00010886"/>
    </source>
</evidence>
<feature type="domain" description="Protein kinase" evidence="13">
    <location>
        <begin position="50"/>
        <end position="305"/>
    </location>
</feature>
<dbReference type="GO" id="GO:0005524">
    <property type="term" value="F:ATP binding"/>
    <property type="evidence" value="ECO:0007669"/>
    <property type="project" value="UniProtKB-UniRule"/>
</dbReference>
<feature type="compositionally biased region" description="Low complexity" evidence="12">
    <location>
        <begin position="354"/>
        <end position="382"/>
    </location>
</feature>
<feature type="binding site" evidence="10">
    <location>
        <position position="78"/>
    </location>
    <ligand>
        <name>ATP</name>
        <dbReference type="ChEBI" id="CHEBI:30616"/>
    </ligand>
</feature>
<dbReference type="InterPro" id="IPR000719">
    <property type="entry name" value="Prot_kinase_dom"/>
</dbReference>
<feature type="region of interest" description="Disordered" evidence="12">
    <location>
        <begin position="1"/>
        <end position="24"/>
    </location>
</feature>
<dbReference type="FunFam" id="3.30.200.20:FF:000097">
    <property type="entry name" value="Probable serine/threonine-protein kinase nek1"/>
    <property type="match status" value="1"/>
</dbReference>
<dbReference type="Gene3D" id="1.10.510.10">
    <property type="entry name" value="Transferase(Phosphotransferase) domain 1"/>
    <property type="match status" value="1"/>
</dbReference>
<dbReference type="GO" id="GO:0004674">
    <property type="term" value="F:protein serine/threonine kinase activity"/>
    <property type="evidence" value="ECO:0007669"/>
    <property type="project" value="UniProtKB-KW"/>
</dbReference>
<protein>
    <recommendedName>
        <fullName evidence="2">non-specific serine/threonine protein kinase</fullName>
        <ecNumber evidence="2">2.7.11.1</ecNumber>
    </recommendedName>
</protein>
<dbReference type="PANTHER" id="PTHR44899">
    <property type="entry name" value="CAMK FAMILY PROTEIN KINASE"/>
    <property type="match status" value="1"/>
</dbReference>
<dbReference type="EMBL" id="HBNR01072493">
    <property type="protein sequence ID" value="CAE4648138.1"/>
    <property type="molecule type" value="Transcribed_RNA"/>
</dbReference>
<keyword evidence="4" id="KW-0808">Transferase</keyword>
<proteinExistence type="inferred from homology"/>
<feature type="region of interest" description="Disordered" evidence="12">
    <location>
        <begin position="316"/>
        <end position="411"/>
    </location>
</feature>
<evidence type="ECO:0000313" key="14">
    <source>
        <dbReference type="EMBL" id="CAE4648138.1"/>
    </source>
</evidence>
<reference evidence="14" key="1">
    <citation type="submission" date="2021-01" db="EMBL/GenBank/DDBJ databases">
        <authorList>
            <person name="Corre E."/>
            <person name="Pelletier E."/>
            <person name="Niang G."/>
            <person name="Scheremetjew M."/>
            <person name="Finn R."/>
            <person name="Kale V."/>
            <person name="Holt S."/>
            <person name="Cochrane G."/>
            <person name="Meng A."/>
            <person name="Brown T."/>
            <person name="Cohen L."/>
        </authorList>
    </citation>
    <scope>NUCLEOTIDE SEQUENCE</scope>
    <source>
        <strain evidence="14">CCMP3105</strain>
    </source>
</reference>
<dbReference type="PROSITE" id="PS00107">
    <property type="entry name" value="PROTEIN_KINASE_ATP"/>
    <property type="match status" value="1"/>
</dbReference>
<dbReference type="EC" id="2.7.11.1" evidence="2"/>
<name>A0A7S4SKD6_9DINO</name>
<dbReference type="Pfam" id="PF00069">
    <property type="entry name" value="Pkinase"/>
    <property type="match status" value="1"/>
</dbReference>
<evidence type="ECO:0000256" key="8">
    <source>
        <dbReference type="ARBA" id="ARBA00047899"/>
    </source>
</evidence>
<evidence type="ECO:0000256" key="3">
    <source>
        <dbReference type="ARBA" id="ARBA00022527"/>
    </source>
</evidence>
<accession>A0A7S4SKD6</accession>
<dbReference type="AlphaFoldDB" id="A0A7S4SKD6"/>
<sequence>MTVRARLRAPGRAAAARHRPRQRGLCRHMYAQPSPSAASRGAAPGASHGYSKVRDIGQGSYGKAILVQDPEGKLYVMKTIDMSAMDKKQRRDAINEVRVLSSLKHPYIVSYRESFSEQSTLAIVMDYADGGDLYHRISRTRKAGQSLIERQILRWFTEATLALKYMHDKHVLHRDLKSQNLFLTSSDRLRVGDFGISKVLESTLAFARTAIGTPYYLSPEICQEKPYSFGSDIWALGCITYEMAALRVPFDAQNIQALVQKITRGSTPQVPQHYSQELRQLCGDLLHRDQSQRPTATDIIQRRYVQDEIRRMLTEERSKAGAATPGSLSQGSGQHGGSQHGPVPQAGTPGSGSAGAAAQPRRAASYRSSYSPSPARAYQQPPHQAPPQGPVQGPVQHPSRVGSPGLQRRSF</sequence>
<comment type="catalytic activity">
    <reaction evidence="9">
        <text>L-seryl-[protein] + ATP = O-phospho-L-seryl-[protein] + ADP + H(+)</text>
        <dbReference type="Rhea" id="RHEA:17989"/>
        <dbReference type="Rhea" id="RHEA-COMP:9863"/>
        <dbReference type="Rhea" id="RHEA-COMP:11604"/>
        <dbReference type="ChEBI" id="CHEBI:15378"/>
        <dbReference type="ChEBI" id="CHEBI:29999"/>
        <dbReference type="ChEBI" id="CHEBI:30616"/>
        <dbReference type="ChEBI" id="CHEBI:83421"/>
        <dbReference type="ChEBI" id="CHEBI:456216"/>
        <dbReference type="EC" id="2.7.11.1"/>
    </reaction>
</comment>